<evidence type="ECO:0000313" key="8">
    <source>
        <dbReference type="Proteomes" id="UP001256711"/>
    </source>
</evidence>
<evidence type="ECO:0000313" key="7">
    <source>
        <dbReference type="EMBL" id="MDT2809257.1"/>
    </source>
</evidence>
<reference evidence="7" key="1">
    <citation type="submission" date="2023-03" db="EMBL/GenBank/DDBJ databases">
        <authorList>
            <person name="Shen W."/>
            <person name="Cai J."/>
        </authorList>
    </citation>
    <scope>NUCLEOTIDE SEQUENCE</scope>
    <source>
        <strain evidence="7">B226-2</strain>
    </source>
</reference>
<name>A0AAW8TWE3_9ENTE</name>
<proteinExistence type="predicted"/>
<feature type="transmembrane region" description="Helical" evidence="6">
    <location>
        <begin position="183"/>
        <end position="203"/>
    </location>
</feature>
<dbReference type="InterPro" id="IPR017039">
    <property type="entry name" value="Virul_fac_BrkB"/>
</dbReference>
<organism evidence="7 8">
    <name type="scientific">Enterococcus asini</name>
    <dbReference type="NCBI Taxonomy" id="57732"/>
    <lineage>
        <taxon>Bacteria</taxon>
        <taxon>Bacillati</taxon>
        <taxon>Bacillota</taxon>
        <taxon>Bacilli</taxon>
        <taxon>Lactobacillales</taxon>
        <taxon>Enterococcaceae</taxon>
        <taxon>Enterococcus</taxon>
    </lineage>
</organism>
<feature type="transmembrane region" description="Helical" evidence="6">
    <location>
        <begin position="136"/>
        <end position="163"/>
    </location>
</feature>
<feature type="transmembrane region" description="Helical" evidence="6">
    <location>
        <begin position="96"/>
        <end position="115"/>
    </location>
</feature>
<dbReference type="Proteomes" id="UP001256711">
    <property type="component" value="Unassembled WGS sequence"/>
</dbReference>
<feature type="transmembrane region" description="Helical" evidence="6">
    <location>
        <begin position="210"/>
        <end position="231"/>
    </location>
</feature>
<protein>
    <submittedName>
        <fullName evidence="7">YihY/virulence factor BrkB family protein</fullName>
    </submittedName>
</protein>
<dbReference type="Pfam" id="PF03631">
    <property type="entry name" value="Virul_fac_BrkB"/>
    <property type="match status" value="1"/>
</dbReference>
<feature type="transmembrane region" description="Helical" evidence="6">
    <location>
        <begin position="251"/>
        <end position="278"/>
    </location>
</feature>
<dbReference type="PIRSF" id="PIRSF035875">
    <property type="entry name" value="RNase_BN"/>
    <property type="match status" value="1"/>
</dbReference>
<evidence type="ECO:0000256" key="1">
    <source>
        <dbReference type="ARBA" id="ARBA00004651"/>
    </source>
</evidence>
<dbReference type="PANTHER" id="PTHR30213">
    <property type="entry name" value="INNER MEMBRANE PROTEIN YHJD"/>
    <property type="match status" value="1"/>
</dbReference>
<keyword evidence="3 6" id="KW-0812">Transmembrane</keyword>
<dbReference type="PANTHER" id="PTHR30213:SF0">
    <property type="entry name" value="UPF0761 MEMBRANE PROTEIN YIHY"/>
    <property type="match status" value="1"/>
</dbReference>
<evidence type="ECO:0000256" key="4">
    <source>
        <dbReference type="ARBA" id="ARBA00022989"/>
    </source>
</evidence>
<sequence length="311" mass="33644">MKWLQKLRNNESLKSLLAIGKQRFSDAELGNSSVVVAYYLLLSLFPLLIAIGNLLPFFRIDPNGVLPYLENVMPAEIYSFLGPAIHSLLTQSSGGLLSISAIAAVWSASQSINALQGAMNKAYGVPNRENFIIVRIVSVLILLLLLAGGLGATIVLGVGKAVLDALQPIFGFSGEIIKTFQTLKWPATILALLLIMTVIYWLVPNARVRAFAAFPGAVIATIGWLLLGQLFGLYTRFFAARVSGYQIIGSFIVLMIWLNLAAGITLLGGIVNAIIATYKGGGSVEKRHGPLSRMTTKLKKRLTKDTLSKEE</sequence>
<dbReference type="RefSeq" id="WP_311834949.1">
    <property type="nucleotide sequence ID" value="NZ_JARQBJ010000001.1"/>
</dbReference>
<evidence type="ECO:0000256" key="2">
    <source>
        <dbReference type="ARBA" id="ARBA00022475"/>
    </source>
</evidence>
<dbReference type="AlphaFoldDB" id="A0AAW8TWE3"/>
<gene>
    <name evidence="7" type="ORF">P7H43_01955</name>
</gene>
<evidence type="ECO:0000256" key="6">
    <source>
        <dbReference type="SAM" id="Phobius"/>
    </source>
</evidence>
<accession>A0AAW8TWE3</accession>
<keyword evidence="4 6" id="KW-1133">Transmembrane helix</keyword>
<evidence type="ECO:0000256" key="5">
    <source>
        <dbReference type="ARBA" id="ARBA00023136"/>
    </source>
</evidence>
<evidence type="ECO:0000256" key="3">
    <source>
        <dbReference type="ARBA" id="ARBA00022692"/>
    </source>
</evidence>
<dbReference type="GO" id="GO:0005886">
    <property type="term" value="C:plasma membrane"/>
    <property type="evidence" value="ECO:0007669"/>
    <property type="project" value="UniProtKB-SubCell"/>
</dbReference>
<dbReference type="EMBL" id="JARQBJ010000001">
    <property type="protein sequence ID" value="MDT2809257.1"/>
    <property type="molecule type" value="Genomic_DNA"/>
</dbReference>
<comment type="caution">
    <text evidence="7">The sequence shown here is derived from an EMBL/GenBank/DDBJ whole genome shotgun (WGS) entry which is preliminary data.</text>
</comment>
<keyword evidence="5 6" id="KW-0472">Membrane</keyword>
<dbReference type="NCBIfam" id="TIGR00765">
    <property type="entry name" value="yihY_not_rbn"/>
    <property type="match status" value="1"/>
</dbReference>
<keyword evidence="2" id="KW-1003">Cell membrane</keyword>
<feature type="transmembrane region" description="Helical" evidence="6">
    <location>
        <begin position="36"/>
        <end position="58"/>
    </location>
</feature>
<comment type="subcellular location">
    <subcellularLocation>
        <location evidence="1">Cell membrane</location>
        <topology evidence="1">Multi-pass membrane protein</topology>
    </subcellularLocation>
</comment>